<feature type="transmembrane region" description="Helical" evidence="1">
    <location>
        <begin position="38"/>
        <end position="56"/>
    </location>
</feature>
<reference evidence="2 3" key="1">
    <citation type="submission" date="2019-01" db="EMBL/GenBank/DDBJ databases">
        <title>Spirosoma flava sp. nov., a propanil-degrading bacterium isolated from herbicide-contaminated soil.</title>
        <authorList>
            <person name="Zhang L."/>
            <person name="Jiang J.-D."/>
        </authorList>
    </citation>
    <scope>NUCLEOTIDE SEQUENCE [LARGE SCALE GENOMIC DNA]</scope>
    <source>
        <strain evidence="2 3">TY50</strain>
    </source>
</reference>
<comment type="caution">
    <text evidence="2">The sequence shown here is derived from an EMBL/GenBank/DDBJ whole genome shotgun (WGS) entry which is preliminary data.</text>
</comment>
<dbReference type="Proteomes" id="UP000290407">
    <property type="component" value="Unassembled WGS sequence"/>
</dbReference>
<proteinExistence type="predicted"/>
<dbReference type="AlphaFoldDB" id="A0A4V1RWY8"/>
<dbReference type="EMBL" id="SBLB01000001">
    <property type="protein sequence ID" value="RYC71918.1"/>
    <property type="molecule type" value="Genomic_DNA"/>
</dbReference>
<evidence type="ECO:0000313" key="3">
    <source>
        <dbReference type="Proteomes" id="UP000290407"/>
    </source>
</evidence>
<protein>
    <submittedName>
        <fullName evidence="2">DUF4199 domain-containing protein</fullName>
    </submittedName>
</protein>
<organism evidence="2 3">
    <name type="scientific">Spirosoma sordidisoli</name>
    <dbReference type="NCBI Taxonomy" id="2502893"/>
    <lineage>
        <taxon>Bacteria</taxon>
        <taxon>Pseudomonadati</taxon>
        <taxon>Bacteroidota</taxon>
        <taxon>Cytophagia</taxon>
        <taxon>Cytophagales</taxon>
        <taxon>Cytophagaceae</taxon>
        <taxon>Spirosoma</taxon>
    </lineage>
</organism>
<feature type="transmembrane region" description="Helical" evidence="1">
    <location>
        <begin position="138"/>
        <end position="163"/>
    </location>
</feature>
<evidence type="ECO:0000256" key="1">
    <source>
        <dbReference type="SAM" id="Phobius"/>
    </source>
</evidence>
<dbReference type="Pfam" id="PF13858">
    <property type="entry name" value="DUF4199"/>
    <property type="match status" value="1"/>
</dbReference>
<accession>A0A4V1RWY8</accession>
<name>A0A4V1RWY8_9BACT</name>
<dbReference type="InterPro" id="IPR025250">
    <property type="entry name" value="DUF4199"/>
</dbReference>
<keyword evidence="1" id="KW-0812">Transmembrane</keyword>
<keyword evidence="1" id="KW-1133">Transmembrane helix</keyword>
<sequence length="172" mass="18699">MTDQPSPARVALKWGGLLGIALILYSLFLFLTDNIGNTGLGAITYLLSIVGITLAMRDFRTLNGGFMSYGEGLSVGTLTAAVSGLLSSLFSVFYTTVIDSGVMERMMDQARERLEDSGLSDDQIDQQMEFMQMFQSPGLTFVFGIIGSVVLGFILSLIIAAFIRRNKANPFE</sequence>
<dbReference type="RefSeq" id="WP_077920760.1">
    <property type="nucleotide sequence ID" value="NZ_SBLB01000001.1"/>
</dbReference>
<feature type="transmembrane region" description="Helical" evidence="1">
    <location>
        <begin position="77"/>
        <end position="97"/>
    </location>
</feature>
<keyword evidence="1" id="KW-0472">Membrane</keyword>
<gene>
    <name evidence="2" type="ORF">EQG79_07275</name>
</gene>
<evidence type="ECO:0000313" key="2">
    <source>
        <dbReference type="EMBL" id="RYC71918.1"/>
    </source>
</evidence>
<feature type="transmembrane region" description="Helical" evidence="1">
    <location>
        <begin position="12"/>
        <end position="32"/>
    </location>
</feature>
<keyword evidence="3" id="KW-1185">Reference proteome</keyword>